<name>A0ABP5YSX0_STRLO</name>
<reference evidence="2" key="1">
    <citation type="journal article" date="2019" name="Int. J. Syst. Evol. Microbiol.">
        <title>The Global Catalogue of Microorganisms (GCM) 10K type strain sequencing project: providing services to taxonomists for standard genome sequencing and annotation.</title>
        <authorList>
            <consortium name="The Broad Institute Genomics Platform"/>
            <consortium name="The Broad Institute Genome Sequencing Center for Infectious Disease"/>
            <person name="Wu L."/>
            <person name="Ma J."/>
        </authorList>
    </citation>
    <scope>NUCLEOTIDE SEQUENCE [LARGE SCALE GENOMIC DNA]</scope>
    <source>
        <strain evidence="2">JCM 4395</strain>
    </source>
</reference>
<evidence type="ECO:0000313" key="2">
    <source>
        <dbReference type="Proteomes" id="UP001501777"/>
    </source>
</evidence>
<accession>A0ABP5YSX0</accession>
<proteinExistence type="predicted"/>
<dbReference type="Proteomes" id="UP001501777">
    <property type="component" value="Unassembled WGS sequence"/>
</dbReference>
<evidence type="ECO:0000313" key="1">
    <source>
        <dbReference type="EMBL" id="GAA2484394.1"/>
    </source>
</evidence>
<keyword evidence="2" id="KW-1185">Reference proteome</keyword>
<dbReference type="EMBL" id="BAAASG010000006">
    <property type="protein sequence ID" value="GAA2484394.1"/>
    <property type="molecule type" value="Genomic_DNA"/>
</dbReference>
<comment type="caution">
    <text evidence="1">The sequence shown here is derived from an EMBL/GenBank/DDBJ whole genome shotgun (WGS) entry which is preliminary data.</text>
</comment>
<gene>
    <name evidence="1" type="ORF">GCM10010276_22560</name>
</gene>
<organism evidence="1 2">
    <name type="scientific">Streptomyces longisporus</name>
    <dbReference type="NCBI Taxonomy" id="1948"/>
    <lineage>
        <taxon>Bacteria</taxon>
        <taxon>Bacillati</taxon>
        <taxon>Actinomycetota</taxon>
        <taxon>Actinomycetes</taxon>
        <taxon>Kitasatosporales</taxon>
        <taxon>Streptomycetaceae</taxon>
        <taxon>Streptomyces</taxon>
    </lineage>
</organism>
<sequence>MEDSNAKRFGKRLARWVKRRSETVSHLREWTRHQGRDVPGEFLQGGAYKLGSGAATLIIVWWETRH</sequence>
<protein>
    <submittedName>
        <fullName evidence="1">Uncharacterized protein</fullName>
    </submittedName>
</protein>
<dbReference type="RefSeq" id="WP_344399999.1">
    <property type="nucleotide sequence ID" value="NZ_BAAASG010000006.1"/>
</dbReference>